<dbReference type="Proteomes" id="UP001589750">
    <property type="component" value="Unassembled WGS sequence"/>
</dbReference>
<protein>
    <submittedName>
        <fullName evidence="3">MerR family transcriptional regulator</fullName>
    </submittedName>
</protein>
<keyword evidence="4" id="KW-1185">Reference proteome</keyword>
<evidence type="ECO:0000313" key="3">
    <source>
        <dbReference type="EMBL" id="MFB9315550.1"/>
    </source>
</evidence>
<evidence type="ECO:0000313" key="4">
    <source>
        <dbReference type="Proteomes" id="UP001589750"/>
    </source>
</evidence>
<evidence type="ECO:0000256" key="1">
    <source>
        <dbReference type="ARBA" id="ARBA00023125"/>
    </source>
</evidence>
<accession>A0ABV5KFN3</accession>
<dbReference type="InterPro" id="IPR009061">
    <property type="entry name" value="DNA-bd_dom_put_sf"/>
</dbReference>
<keyword evidence="1" id="KW-0238">DNA-binding</keyword>
<dbReference type="PANTHER" id="PTHR30204">
    <property type="entry name" value="REDOX-CYCLING DRUG-SENSING TRANSCRIPTIONAL ACTIVATOR SOXR"/>
    <property type="match status" value="1"/>
</dbReference>
<sequence>MSPRTAQRGYTIKETAALTGMPASTLRYYEQIGVIPAIGRDASSGHRVYDEDDLDQLVSVACLAATGLSVSDMRTYVANNRIGAAAAADQRALLEAQQRRLAHEAEHLVLRQQYVRLKIDYWDAVEAGDEALVEQITTRAHALANELQQTKQH</sequence>
<dbReference type="EMBL" id="JBHMDG010000034">
    <property type="protein sequence ID" value="MFB9315550.1"/>
    <property type="molecule type" value="Genomic_DNA"/>
</dbReference>
<dbReference type="Pfam" id="PF13411">
    <property type="entry name" value="MerR_1"/>
    <property type="match status" value="1"/>
</dbReference>
<feature type="domain" description="HTH merR-type" evidence="2">
    <location>
        <begin position="9"/>
        <end position="79"/>
    </location>
</feature>
<name>A0ABV5KFN3_9ACTN</name>
<organism evidence="3 4">
    <name type="scientific">Nocardioides plantarum</name>
    <dbReference type="NCBI Taxonomy" id="29299"/>
    <lineage>
        <taxon>Bacteria</taxon>
        <taxon>Bacillati</taxon>
        <taxon>Actinomycetota</taxon>
        <taxon>Actinomycetes</taxon>
        <taxon>Propionibacteriales</taxon>
        <taxon>Nocardioidaceae</taxon>
        <taxon>Nocardioides</taxon>
    </lineage>
</organism>
<dbReference type="InterPro" id="IPR047057">
    <property type="entry name" value="MerR_fam"/>
</dbReference>
<gene>
    <name evidence="3" type="ORF">ACFFRI_21080</name>
</gene>
<dbReference type="SMART" id="SM00422">
    <property type="entry name" value="HTH_MERR"/>
    <property type="match status" value="1"/>
</dbReference>
<dbReference type="RefSeq" id="WP_140009144.1">
    <property type="nucleotide sequence ID" value="NZ_JBHMDG010000034.1"/>
</dbReference>
<dbReference type="SUPFAM" id="SSF46955">
    <property type="entry name" value="Putative DNA-binding domain"/>
    <property type="match status" value="1"/>
</dbReference>
<dbReference type="CDD" id="cd01109">
    <property type="entry name" value="HTH_YyaN"/>
    <property type="match status" value="1"/>
</dbReference>
<evidence type="ECO:0000259" key="2">
    <source>
        <dbReference type="PROSITE" id="PS50937"/>
    </source>
</evidence>
<dbReference type="Gene3D" id="1.10.1660.10">
    <property type="match status" value="1"/>
</dbReference>
<reference evidence="3 4" key="1">
    <citation type="submission" date="2024-09" db="EMBL/GenBank/DDBJ databases">
        <authorList>
            <person name="Sun Q."/>
            <person name="Mori K."/>
        </authorList>
    </citation>
    <scope>NUCLEOTIDE SEQUENCE [LARGE SCALE GENOMIC DNA]</scope>
    <source>
        <strain evidence="3 4">JCM 9626</strain>
    </source>
</reference>
<dbReference type="PANTHER" id="PTHR30204:SF98">
    <property type="entry name" value="HTH-TYPE TRANSCRIPTIONAL REGULATOR ADHR"/>
    <property type="match status" value="1"/>
</dbReference>
<dbReference type="InterPro" id="IPR000551">
    <property type="entry name" value="MerR-type_HTH_dom"/>
</dbReference>
<proteinExistence type="predicted"/>
<comment type="caution">
    <text evidence="3">The sequence shown here is derived from an EMBL/GenBank/DDBJ whole genome shotgun (WGS) entry which is preliminary data.</text>
</comment>
<dbReference type="PROSITE" id="PS50937">
    <property type="entry name" value="HTH_MERR_2"/>
    <property type="match status" value="1"/>
</dbReference>